<dbReference type="Pfam" id="PF07310">
    <property type="entry name" value="PAS_5"/>
    <property type="match status" value="1"/>
</dbReference>
<dbReference type="EMBL" id="CP039922">
    <property type="protein sequence ID" value="QCL94006.1"/>
    <property type="molecule type" value="Genomic_DNA"/>
</dbReference>
<sequence>MDMMSQKRTWRDAMKSMAGLDIYAYWDELRGKRSAPRREDIDPAKLKHHLGDLFILTDKGENTPFFRLAGTRLCDLFGRELRDRPFSELWQPANAVFPCRVARGILHHQLPVVFDVEAEDGYGAAPLAFEMLLLPLRTDPDAAPRLLGALLAERPRHEFAAPIQCLSMKSSRLLRLDIAPEGYPLNKGAEDTPRAESC</sequence>
<gene>
    <name evidence="1" type="ORF">CFBP7129_07220</name>
</gene>
<proteinExistence type="predicted"/>
<evidence type="ECO:0000313" key="2">
    <source>
        <dbReference type="Proteomes" id="UP000298649"/>
    </source>
</evidence>
<organism evidence="1 2">
    <name type="scientific">Agrobacterium tumefaciens</name>
    <dbReference type="NCBI Taxonomy" id="358"/>
    <lineage>
        <taxon>Bacteria</taxon>
        <taxon>Pseudomonadati</taxon>
        <taxon>Pseudomonadota</taxon>
        <taxon>Alphaproteobacteria</taxon>
        <taxon>Hyphomicrobiales</taxon>
        <taxon>Rhizobiaceae</taxon>
        <taxon>Rhizobium/Agrobacterium group</taxon>
        <taxon>Agrobacterium</taxon>
        <taxon>Agrobacterium tumefaciens complex</taxon>
    </lineage>
</organism>
<accession>A0A4D7YJC3</accession>
<dbReference type="InterPro" id="IPR009922">
    <property type="entry name" value="DUF1457"/>
</dbReference>
<protein>
    <submittedName>
        <fullName evidence="1">PAS domain-containing protein</fullName>
    </submittedName>
</protein>
<dbReference type="AlphaFoldDB" id="A0A4D7YJC3"/>
<name>A0A4D7YJC3_AGRTU</name>
<reference evidence="1 2" key="1">
    <citation type="submission" date="2019-04" db="EMBL/GenBank/DDBJ databases">
        <title>Complete genome sequence of Agrobacterium tumefaciens CFBP7129.</title>
        <authorList>
            <person name="Haryono M."/>
            <person name="Lin Y.-C."/>
            <person name="Lai E.-M."/>
            <person name="Kuo C.-H."/>
        </authorList>
    </citation>
    <scope>NUCLEOTIDE SEQUENCE [LARGE SCALE GENOMIC DNA]</scope>
    <source>
        <strain evidence="1 2">CFBP7129</strain>
    </source>
</reference>
<dbReference type="Proteomes" id="UP000298649">
    <property type="component" value="Chromosome circular"/>
</dbReference>
<dbReference type="PIRSF" id="PIRSF031878">
    <property type="entry name" value="UCP031878"/>
    <property type="match status" value="1"/>
</dbReference>
<evidence type="ECO:0000313" key="1">
    <source>
        <dbReference type="EMBL" id="QCL94006.1"/>
    </source>
</evidence>